<evidence type="ECO:0000313" key="2">
    <source>
        <dbReference type="Proteomes" id="UP000287563"/>
    </source>
</evidence>
<keyword evidence="2" id="KW-1185">Reference proteome</keyword>
<organism evidence="1 2">
    <name type="scientific">Photobacterium chitinilyticum</name>
    <dbReference type="NCBI Taxonomy" id="2485123"/>
    <lineage>
        <taxon>Bacteria</taxon>
        <taxon>Pseudomonadati</taxon>
        <taxon>Pseudomonadota</taxon>
        <taxon>Gammaproteobacteria</taxon>
        <taxon>Vibrionales</taxon>
        <taxon>Vibrionaceae</taxon>
        <taxon>Photobacterium</taxon>
    </lineage>
</organism>
<dbReference type="AlphaFoldDB" id="A0A3S3UIE6"/>
<dbReference type="OrthoDB" id="8746278at2"/>
<reference evidence="1 2" key="1">
    <citation type="submission" date="2018-11" db="EMBL/GenBank/DDBJ databases">
        <title>Photobacterium sp. BEI247 sp. nov., a marine bacterium isolated from Yongle Blue Hole in the South China Sea.</title>
        <authorList>
            <person name="Wang X."/>
        </authorList>
    </citation>
    <scope>NUCLEOTIDE SEQUENCE [LARGE SCALE GENOMIC DNA]</scope>
    <source>
        <strain evidence="2">BEI247</strain>
    </source>
</reference>
<dbReference type="Proteomes" id="UP000287563">
    <property type="component" value="Unassembled WGS sequence"/>
</dbReference>
<dbReference type="EMBL" id="RJLM01000006">
    <property type="protein sequence ID" value="RWX54704.1"/>
    <property type="molecule type" value="Genomic_DNA"/>
</dbReference>
<name>A0A3S3UIE6_9GAMM</name>
<sequence length="418" mass="47704">MLLVSLLVPRLVLASILETSWDWMVSFEHHESRNSLYLPEDQDEQWQSVNALLDVELRYGQWLGVLALKGNDLYSSQSGVESDSEGIVRELFWQGTTSLSGADFDLTLGKARVDWGVGYGYRPLDIIKPYRRNPVGIQVEEGAGVAAVSYFDGNGEWTLIYADSSWASQLGNDLDQQNEQQGIGIRRYGLVGNSEWQGVAYYDDVRRGLLGGSWVSVLDDAWELHASAVYQSEYYSYSLPESLFESVRSEKKNHGLQTLLGLTWTNEIGQSVILEYWYDSRSWNNGQWKQAYQQAEQINGNGMPVGLRYAYAQPLQHVNLVSHNVMLHWTQDPIAWQYWNWSQNVSWLQDFTPTFDVLFSPEDNGVIATQWLRYAAVDTGSMQFDIEIAARILTGDKQSVYRNLSDKRMILLNLKGRF</sequence>
<accession>A0A3S3UIE6</accession>
<evidence type="ECO:0000313" key="1">
    <source>
        <dbReference type="EMBL" id="RWX54704.1"/>
    </source>
</evidence>
<protein>
    <recommendedName>
        <fullName evidence="3">Beta-lactamase</fullName>
    </recommendedName>
</protein>
<evidence type="ECO:0008006" key="3">
    <source>
        <dbReference type="Google" id="ProtNLM"/>
    </source>
</evidence>
<gene>
    <name evidence="1" type="ORF">EDI28_16085</name>
</gene>
<proteinExistence type="predicted"/>
<comment type="caution">
    <text evidence="1">The sequence shown here is derived from an EMBL/GenBank/DDBJ whole genome shotgun (WGS) entry which is preliminary data.</text>
</comment>